<dbReference type="GO" id="GO:0000287">
    <property type="term" value="F:magnesium ion binding"/>
    <property type="evidence" value="ECO:0007669"/>
    <property type="project" value="UniProtKB-UniRule"/>
</dbReference>
<dbReference type="PANTHER" id="PTHR43210:SF5">
    <property type="entry name" value="DETHIOBIOTIN SYNTHETASE"/>
    <property type="match status" value="1"/>
</dbReference>
<keyword evidence="2" id="KW-0460">Magnesium</keyword>
<evidence type="ECO:0000256" key="1">
    <source>
        <dbReference type="ARBA" id="ARBA00022756"/>
    </source>
</evidence>
<proteinExistence type="inferred from homology"/>
<dbReference type="Proteomes" id="UP000470384">
    <property type="component" value="Unassembled WGS sequence"/>
</dbReference>
<evidence type="ECO:0000313" key="4">
    <source>
        <dbReference type="Proteomes" id="UP000470384"/>
    </source>
</evidence>
<comment type="caution">
    <text evidence="2">Lacks conserved residue(s) required for the propagation of feature annotation.</text>
</comment>
<feature type="binding site" evidence="2">
    <location>
        <position position="18"/>
    </location>
    <ligand>
        <name>Mg(2+)</name>
        <dbReference type="ChEBI" id="CHEBI:18420"/>
    </ligand>
</feature>
<dbReference type="GeneID" id="300655915"/>
<dbReference type="Gene3D" id="3.40.50.300">
    <property type="entry name" value="P-loop containing nucleotide triphosphate hydrolases"/>
    <property type="match status" value="1"/>
</dbReference>
<comment type="pathway">
    <text evidence="2">Cofactor biosynthesis; biotin biosynthesis; biotin from 7,8-diaminononanoate: step 1/2.</text>
</comment>
<dbReference type="EC" id="6.3.3.3" evidence="2"/>
<dbReference type="PIRSF" id="PIRSF006755">
    <property type="entry name" value="DTB_synth"/>
    <property type="match status" value="1"/>
</dbReference>
<evidence type="ECO:0000256" key="2">
    <source>
        <dbReference type="HAMAP-Rule" id="MF_00336"/>
    </source>
</evidence>
<dbReference type="PANTHER" id="PTHR43210">
    <property type="entry name" value="DETHIOBIOTIN SYNTHETASE"/>
    <property type="match status" value="1"/>
</dbReference>
<dbReference type="InterPro" id="IPR027417">
    <property type="entry name" value="P-loop_NTPase"/>
</dbReference>
<keyword evidence="4" id="KW-1185">Reference proteome</keyword>
<feature type="binding site" evidence="2">
    <location>
        <begin position="14"/>
        <end position="19"/>
    </location>
    <ligand>
        <name>ATP</name>
        <dbReference type="ChEBI" id="CHEBI:30616"/>
    </ligand>
</feature>
<comment type="subcellular location">
    <subcellularLocation>
        <location evidence="2">Cytoplasm</location>
    </subcellularLocation>
</comment>
<organism evidence="3 4">
    <name type="scientific">Pyruvatibacter mobilis</name>
    <dbReference type="NCBI Taxonomy" id="1712261"/>
    <lineage>
        <taxon>Bacteria</taxon>
        <taxon>Pseudomonadati</taxon>
        <taxon>Pseudomonadota</taxon>
        <taxon>Alphaproteobacteria</taxon>
        <taxon>Hyphomicrobiales</taxon>
        <taxon>Parvibaculaceae</taxon>
        <taxon>Pyruvatibacter</taxon>
    </lineage>
</organism>
<comment type="similarity">
    <text evidence="2">Belongs to the dethiobiotin synthetase family.</text>
</comment>
<dbReference type="GO" id="GO:0005829">
    <property type="term" value="C:cytosol"/>
    <property type="evidence" value="ECO:0007669"/>
    <property type="project" value="TreeGrafter"/>
</dbReference>
<comment type="catalytic activity">
    <reaction evidence="2">
        <text>(7R,8S)-7,8-diammoniononanoate + CO2 + ATP = (4R,5S)-dethiobiotin + ADP + phosphate + 3 H(+)</text>
        <dbReference type="Rhea" id="RHEA:15805"/>
        <dbReference type="ChEBI" id="CHEBI:15378"/>
        <dbReference type="ChEBI" id="CHEBI:16526"/>
        <dbReference type="ChEBI" id="CHEBI:30616"/>
        <dbReference type="ChEBI" id="CHEBI:43474"/>
        <dbReference type="ChEBI" id="CHEBI:149469"/>
        <dbReference type="ChEBI" id="CHEBI:149473"/>
        <dbReference type="ChEBI" id="CHEBI:456216"/>
        <dbReference type="EC" id="6.3.3.3"/>
    </reaction>
</comment>
<dbReference type="SUPFAM" id="SSF52540">
    <property type="entry name" value="P-loop containing nucleoside triphosphate hydrolases"/>
    <property type="match status" value="1"/>
</dbReference>
<feature type="binding site" evidence="2">
    <location>
        <begin position="121"/>
        <end position="124"/>
    </location>
    <ligand>
        <name>ATP</name>
        <dbReference type="ChEBI" id="CHEBI:30616"/>
    </ligand>
</feature>
<dbReference type="RefSeq" id="WP_160587037.1">
    <property type="nucleotide sequence ID" value="NZ_BMHN01000001.1"/>
</dbReference>
<feature type="binding site" evidence="2">
    <location>
        <position position="43"/>
    </location>
    <ligand>
        <name>substrate</name>
    </ligand>
</feature>
<reference evidence="3 4" key="1">
    <citation type="journal article" date="2016" name="Int. J. Syst. Evol. Microbiol.">
        <title>Pyruvatibacter mobilis gen. nov., sp. nov., a marine bacterium from the culture broth of Picochlorum sp. 122.</title>
        <authorList>
            <person name="Wang G."/>
            <person name="Tang M."/>
            <person name="Wu H."/>
            <person name="Dai S."/>
            <person name="Li T."/>
            <person name="Chen C."/>
            <person name="He H."/>
            <person name="Fan J."/>
            <person name="Xiang W."/>
            <person name="Li X."/>
        </authorList>
    </citation>
    <scope>NUCLEOTIDE SEQUENCE [LARGE SCALE GENOMIC DNA]</scope>
    <source>
        <strain evidence="3 4">GYP-11</strain>
    </source>
</reference>
<dbReference type="CDD" id="cd03109">
    <property type="entry name" value="DTBS"/>
    <property type="match status" value="1"/>
</dbReference>
<comment type="cofactor">
    <cofactor evidence="2">
        <name>Mg(2+)</name>
        <dbReference type="ChEBI" id="CHEBI:18420"/>
    </cofactor>
</comment>
<comment type="subunit">
    <text evidence="2">Homodimer.</text>
</comment>
<comment type="caution">
    <text evidence="3">The sequence shown here is derived from an EMBL/GenBank/DDBJ whole genome shotgun (WGS) entry which is preliminary data.</text>
</comment>
<keyword evidence="2" id="KW-0547">Nucleotide-binding</keyword>
<feature type="binding site" evidence="2">
    <location>
        <begin position="181"/>
        <end position="182"/>
    </location>
    <ligand>
        <name>ATP</name>
        <dbReference type="ChEBI" id="CHEBI:30616"/>
    </ligand>
</feature>
<dbReference type="NCBIfam" id="TIGR00347">
    <property type="entry name" value="bioD"/>
    <property type="match status" value="1"/>
</dbReference>
<dbReference type="AlphaFoldDB" id="A0A845QA76"/>
<feature type="active site" evidence="2">
    <location>
        <position position="39"/>
    </location>
</feature>
<comment type="function">
    <text evidence="2">Catalyzes a mechanistically unusual reaction, the ATP-dependent insertion of CO2 between the N7 and N8 nitrogen atoms of 7,8-diaminopelargonic acid (DAPA, also called 7,8-diammoniononanoate) to form a ureido ring.</text>
</comment>
<dbReference type="HAMAP" id="MF_00336">
    <property type="entry name" value="BioD"/>
    <property type="match status" value="1"/>
</dbReference>
<dbReference type="EMBL" id="WXYQ01000004">
    <property type="protein sequence ID" value="NBG95001.1"/>
    <property type="molecule type" value="Genomic_DNA"/>
</dbReference>
<dbReference type="GO" id="GO:0009102">
    <property type="term" value="P:biotin biosynthetic process"/>
    <property type="evidence" value="ECO:0007669"/>
    <property type="project" value="UniProtKB-UniRule"/>
</dbReference>
<keyword evidence="2" id="KW-0067">ATP-binding</keyword>
<keyword evidence="2" id="KW-0963">Cytoplasm</keyword>
<dbReference type="GO" id="GO:0005524">
    <property type="term" value="F:ATP binding"/>
    <property type="evidence" value="ECO:0007669"/>
    <property type="project" value="UniProtKB-UniRule"/>
</dbReference>
<feature type="binding site" evidence="2">
    <location>
        <position position="121"/>
    </location>
    <ligand>
        <name>Mg(2+)</name>
        <dbReference type="ChEBI" id="CHEBI:18420"/>
    </ligand>
</feature>
<sequence length="226" mass="23957">MTALSLFVTASGTEIGKTYVSTGLIRALRARGREVIALKPLITDFTDETAPTSDTALMLEALGREVTGEAMAELSPWRYVAALAPDMAAAREGKAVPYDEVIAFCTRHRDAAGDGTVLIVEGAGGVLVPVDDTRTMRDFMRDLAATPILVVGSYLGTISHTLTALEALQSRGLDPLAIMVSETPDAGIPLQDTCDAIRRFTGDVPVIAVPRDDQDAFARLADLVPA</sequence>
<dbReference type="InterPro" id="IPR004472">
    <property type="entry name" value="DTB_synth_BioD"/>
</dbReference>
<dbReference type="UniPathway" id="UPA00078">
    <property type="reaction ID" value="UER00161"/>
</dbReference>
<accession>A0A845QA76</accession>
<keyword evidence="2" id="KW-0479">Metal-binding</keyword>
<evidence type="ECO:0000313" key="3">
    <source>
        <dbReference type="EMBL" id="NBG95001.1"/>
    </source>
</evidence>
<protein>
    <recommendedName>
        <fullName evidence="2">ATP-dependent dethiobiotin synthetase BioD</fullName>
        <ecNumber evidence="2">6.3.3.3</ecNumber>
    </recommendedName>
    <alternativeName>
        <fullName evidence="2">DTB synthetase</fullName>
        <shortName evidence="2">DTBS</shortName>
    </alternativeName>
    <alternativeName>
        <fullName evidence="2">Dethiobiotin synthase</fullName>
    </alternativeName>
</protein>
<dbReference type="Pfam" id="PF13500">
    <property type="entry name" value="AAA_26"/>
    <property type="match status" value="1"/>
</dbReference>
<keyword evidence="1 2" id="KW-0093">Biotin biosynthesis</keyword>
<dbReference type="OrthoDB" id="9802097at2"/>
<keyword evidence="2 3" id="KW-0436">Ligase</keyword>
<dbReference type="GO" id="GO:0004141">
    <property type="term" value="F:dethiobiotin synthase activity"/>
    <property type="evidence" value="ECO:0007669"/>
    <property type="project" value="UniProtKB-UniRule"/>
</dbReference>
<gene>
    <name evidence="2 3" type="primary">bioD</name>
    <name evidence="3" type="ORF">GTQ45_04580</name>
</gene>
<name>A0A845QA76_9HYPH</name>